<dbReference type="InterPro" id="IPR005467">
    <property type="entry name" value="His_kinase_dom"/>
</dbReference>
<gene>
    <name evidence="10" type="ORF">SAMN06269250_1806</name>
</gene>
<dbReference type="Pfam" id="PF07494">
    <property type="entry name" value="Reg_prop"/>
    <property type="match status" value="9"/>
</dbReference>
<dbReference type="InterPro" id="IPR000014">
    <property type="entry name" value="PAS"/>
</dbReference>
<dbReference type="CDD" id="cd00082">
    <property type="entry name" value="HisKA"/>
    <property type="match status" value="1"/>
</dbReference>
<keyword evidence="3" id="KW-0597">Phosphoprotein</keyword>
<evidence type="ECO:0000256" key="2">
    <source>
        <dbReference type="ARBA" id="ARBA00012438"/>
    </source>
</evidence>
<evidence type="ECO:0000256" key="6">
    <source>
        <dbReference type="SAM" id="Coils"/>
    </source>
</evidence>
<dbReference type="InterPro" id="IPR036890">
    <property type="entry name" value="HATPase_C_sf"/>
</dbReference>
<dbReference type="InterPro" id="IPR001610">
    <property type="entry name" value="PAC"/>
</dbReference>
<dbReference type="SUPFAM" id="SSF63829">
    <property type="entry name" value="Calcium-dependent phosphotriesterase"/>
    <property type="match status" value="1"/>
</dbReference>
<dbReference type="SUPFAM" id="SSF55874">
    <property type="entry name" value="ATPase domain of HSP90 chaperone/DNA topoisomerase II/histidine kinase"/>
    <property type="match status" value="1"/>
</dbReference>
<dbReference type="Gene3D" id="3.30.450.20">
    <property type="entry name" value="PAS domain"/>
    <property type="match status" value="1"/>
</dbReference>
<dbReference type="Gene3D" id="3.30.565.10">
    <property type="entry name" value="Histidine kinase-like ATPase, C-terminal domain"/>
    <property type="match status" value="1"/>
</dbReference>
<proteinExistence type="predicted"/>
<dbReference type="SUPFAM" id="SSF47384">
    <property type="entry name" value="Homodimeric domain of signal transducing histidine kinase"/>
    <property type="match status" value="1"/>
</dbReference>
<dbReference type="Pfam" id="PF07495">
    <property type="entry name" value="Y_Y_Y"/>
    <property type="match status" value="1"/>
</dbReference>
<evidence type="ECO:0000256" key="1">
    <source>
        <dbReference type="ARBA" id="ARBA00000085"/>
    </source>
</evidence>
<dbReference type="EMBL" id="OCNH01000001">
    <property type="protein sequence ID" value="SOD81478.1"/>
    <property type="molecule type" value="Genomic_DNA"/>
</dbReference>
<dbReference type="AlphaFoldDB" id="A0A286FE36"/>
<dbReference type="InterPro" id="IPR013655">
    <property type="entry name" value="PAS_fold_3"/>
</dbReference>
<dbReference type="InterPro" id="IPR004358">
    <property type="entry name" value="Sig_transdc_His_kin-like_C"/>
</dbReference>
<accession>A0A286FE36</accession>
<dbReference type="CDD" id="cd00130">
    <property type="entry name" value="PAS"/>
    <property type="match status" value="1"/>
</dbReference>
<dbReference type="RefSeq" id="WP_097125409.1">
    <property type="nucleotide sequence ID" value="NZ_OCNH01000001.1"/>
</dbReference>
<dbReference type="SMART" id="SM00388">
    <property type="entry name" value="HisKA"/>
    <property type="match status" value="1"/>
</dbReference>
<organism evidence="10 11">
    <name type="scientific">Spirosoma fluviale</name>
    <dbReference type="NCBI Taxonomy" id="1597977"/>
    <lineage>
        <taxon>Bacteria</taxon>
        <taxon>Pseudomonadati</taxon>
        <taxon>Bacteroidota</taxon>
        <taxon>Cytophagia</taxon>
        <taxon>Cytophagales</taxon>
        <taxon>Cytophagaceae</taxon>
        <taxon>Spirosoma</taxon>
    </lineage>
</organism>
<dbReference type="EC" id="2.7.13.3" evidence="2"/>
<dbReference type="InterPro" id="IPR000700">
    <property type="entry name" value="PAS-assoc_C"/>
</dbReference>
<dbReference type="SMART" id="SM00091">
    <property type="entry name" value="PAS"/>
    <property type="match status" value="1"/>
</dbReference>
<dbReference type="PROSITE" id="PS50113">
    <property type="entry name" value="PAC"/>
    <property type="match status" value="1"/>
</dbReference>
<dbReference type="InterPro" id="IPR011047">
    <property type="entry name" value="Quinoprotein_ADH-like_sf"/>
</dbReference>
<dbReference type="SMART" id="SM00086">
    <property type="entry name" value="PAC"/>
    <property type="match status" value="1"/>
</dbReference>
<dbReference type="FunFam" id="3.30.565.10:FF:000006">
    <property type="entry name" value="Sensor histidine kinase WalK"/>
    <property type="match status" value="1"/>
</dbReference>
<name>A0A286FE36_9BACT</name>
<dbReference type="InterPro" id="IPR003661">
    <property type="entry name" value="HisK_dim/P_dom"/>
</dbReference>
<feature type="domain" description="Histidine kinase" evidence="7">
    <location>
        <begin position="1021"/>
        <end position="1239"/>
    </location>
</feature>
<dbReference type="SUPFAM" id="SSF55785">
    <property type="entry name" value="PYP-like sensor domain (PAS domain)"/>
    <property type="match status" value="1"/>
</dbReference>
<dbReference type="Pfam" id="PF02518">
    <property type="entry name" value="HATPase_c"/>
    <property type="match status" value="1"/>
</dbReference>
<keyword evidence="11" id="KW-1185">Reference proteome</keyword>
<evidence type="ECO:0000256" key="5">
    <source>
        <dbReference type="ARBA" id="ARBA00022777"/>
    </source>
</evidence>
<sequence length="1239" mass="139980">MPFFLFCLLLIGIWPGRTLQAQSKTGQFSYLTTREGLSQDNVTCILQDRKGFMWFGTQDGLNKFDGYTYTVYRNDPRKVNSLSHNFIHILFEDKQGHLWVGTDDGGLSLFDANTETFTNYKHLTGKTNSLAHNKVMAITQDTQGYLWVGTAGGGLDRFDPQQKTFTHFTHQASNPTSLIDNQVSSVFIDQSGIIWIGTDGSGLDRLDPRSNSFTHFQHDPARPYSLSHNRVTTCLEDSRGRFWVGTEGGGLNLLDRTSGIFTHIRHSTQQPGQLSNNDVMVLAEGNDHTLWIGTQNGGITLLHPSGSFSYYTYQADTNDGLNNGSIYSMYRDPVGTMWVGTYSGGVNKLDALPSKFNLYQRRPQNTNKLSHNNILTVRVDQEGDLWLGTDGGGINVLRKGQSVFKTYQYTGRDASSNPRNFILAIYEDRRKRIWTGSFKGGLTLFNREKGSFEPKGNFSLLSISAILEASNGILWLGTFEGGVIRYDPKTDTSTQFDAHPDQAGQLSYHTITALWEDRSGNIWLGTDGGGINIFHPTTKRFTQYIRDTKNAGSLPNNQVNALFGSKSGQLWIGTNSGLSRFDASTQTFTTFRKVNGLANEVIRGILEDKQGTLWLSTNKGMSSFKPATHTVRNYTASDGLQENSFNRMACFVGKGGQLFFGGVSGLNSFNPDSLRDNRFIPPVYITDFQLFNRSVRVEDPQSVLQKVISETRDITLNYDQSVLSFEFAALNYTLSGKNQYAYKLEGFDADWIPAGTKRTVSYTNLNPGDYVFRVRASNNDGGWNKRGTFVRLHIIPPVWQTGWFKGLSVLLMLCALYCVYRLRVQHIKAQQVYLEGQVRERTSEVVQQRQELQDQALYVELLQAKVDQQAARQELQDSEQRFREMADNVDEIFWIRDLHEPRFLYMNPAYETFSGQSPQTLQEDPLSFLTCIVEDDQVAVRESLLNPEHQSSFRFRIRHWDGRVFWMHARVFLAKNQDGLPIRWVGIATDITMAIEKERILEESLVKERNLNQLKSQFIETASHEFRTPLTVISSSAELVRFYVNRFIPSSSLAPITRHLDVLFTKVGSLNMLIDDTLTLSKIDEGKVRIHLEWVDLVALSREVIQSSFNQSEANEQLVQMEVRGCPVDIQLDRNLLTHVLTNLLSNALKFSTTSPRLILEFKPQEVRLLVCDEGMGIPASELRYLFNKFFRATNVNAIQGTGLGLAICREYVTLQGGRIEVESTEGKGTTFTVTLPLI</sequence>
<dbReference type="PRINTS" id="PR00344">
    <property type="entry name" value="BCTRLSENSOR"/>
</dbReference>
<evidence type="ECO:0000256" key="4">
    <source>
        <dbReference type="ARBA" id="ARBA00022679"/>
    </source>
</evidence>
<reference evidence="11" key="1">
    <citation type="submission" date="2017-09" db="EMBL/GenBank/DDBJ databases">
        <authorList>
            <person name="Varghese N."/>
            <person name="Submissions S."/>
        </authorList>
    </citation>
    <scope>NUCLEOTIDE SEQUENCE [LARGE SCALE GENOMIC DNA]</scope>
    <source>
        <strain evidence="11">DSM 29961</strain>
    </source>
</reference>
<dbReference type="InterPro" id="IPR003594">
    <property type="entry name" value="HATPase_dom"/>
</dbReference>
<keyword evidence="6" id="KW-0175">Coiled coil</keyword>
<dbReference type="FunFam" id="2.60.40.10:FF:000791">
    <property type="entry name" value="Two-component system sensor histidine kinase/response regulator"/>
    <property type="match status" value="1"/>
</dbReference>
<dbReference type="InterPro" id="IPR036097">
    <property type="entry name" value="HisK_dim/P_sf"/>
</dbReference>
<dbReference type="SUPFAM" id="SSF50998">
    <property type="entry name" value="Quinoprotein alcohol dehydrogenase-like"/>
    <property type="match status" value="1"/>
</dbReference>
<evidence type="ECO:0000259" key="8">
    <source>
        <dbReference type="PROSITE" id="PS50112"/>
    </source>
</evidence>
<dbReference type="InterPro" id="IPR035965">
    <property type="entry name" value="PAS-like_dom_sf"/>
</dbReference>
<comment type="catalytic activity">
    <reaction evidence="1">
        <text>ATP + protein L-histidine = ADP + protein N-phospho-L-histidine.</text>
        <dbReference type="EC" id="2.7.13.3"/>
    </reaction>
</comment>
<keyword evidence="5" id="KW-0418">Kinase</keyword>
<feature type="domain" description="PAC" evidence="9">
    <location>
        <begin position="951"/>
        <end position="1003"/>
    </location>
</feature>
<dbReference type="PANTHER" id="PTHR43547:SF2">
    <property type="entry name" value="HYBRID SIGNAL TRANSDUCTION HISTIDINE KINASE C"/>
    <property type="match status" value="1"/>
</dbReference>
<dbReference type="InterPro" id="IPR015943">
    <property type="entry name" value="WD40/YVTN_repeat-like_dom_sf"/>
</dbReference>
<dbReference type="GO" id="GO:0000155">
    <property type="term" value="F:phosphorelay sensor kinase activity"/>
    <property type="evidence" value="ECO:0007669"/>
    <property type="project" value="InterPro"/>
</dbReference>
<feature type="domain" description="PAS" evidence="8">
    <location>
        <begin position="878"/>
        <end position="944"/>
    </location>
</feature>
<dbReference type="CDD" id="cd00146">
    <property type="entry name" value="PKD"/>
    <property type="match status" value="1"/>
</dbReference>
<dbReference type="InterPro" id="IPR011123">
    <property type="entry name" value="Y_Y_Y"/>
</dbReference>
<dbReference type="Gene3D" id="2.60.40.10">
    <property type="entry name" value="Immunoglobulins"/>
    <property type="match status" value="1"/>
</dbReference>
<dbReference type="Proteomes" id="UP000219452">
    <property type="component" value="Unassembled WGS sequence"/>
</dbReference>
<dbReference type="Gene3D" id="1.10.287.130">
    <property type="match status" value="1"/>
</dbReference>
<protein>
    <recommendedName>
        <fullName evidence="2">histidine kinase</fullName>
        <ecNumber evidence="2">2.7.13.3</ecNumber>
    </recommendedName>
</protein>
<dbReference type="Pfam" id="PF08447">
    <property type="entry name" value="PAS_3"/>
    <property type="match status" value="1"/>
</dbReference>
<dbReference type="PROSITE" id="PS50109">
    <property type="entry name" value="HIS_KIN"/>
    <property type="match status" value="1"/>
</dbReference>
<dbReference type="InterPro" id="IPR011110">
    <property type="entry name" value="Reg_prop"/>
</dbReference>
<dbReference type="Gene3D" id="2.130.10.10">
    <property type="entry name" value="YVTN repeat-like/Quinoprotein amine dehydrogenase"/>
    <property type="match status" value="2"/>
</dbReference>
<evidence type="ECO:0000259" key="7">
    <source>
        <dbReference type="PROSITE" id="PS50109"/>
    </source>
</evidence>
<dbReference type="PANTHER" id="PTHR43547">
    <property type="entry name" value="TWO-COMPONENT HISTIDINE KINASE"/>
    <property type="match status" value="1"/>
</dbReference>
<evidence type="ECO:0000313" key="11">
    <source>
        <dbReference type="Proteomes" id="UP000219452"/>
    </source>
</evidence>
<evidence type="ECO:0000313" key="10">
    <source>
        <dbReference type="EMBL" id="SOD81478.1"/>
    </source>
</evidence>
<dbReference type="CDD" id="cd00075">
    <property type="entry name" value="HATPase"/>
    <property type="match status" value="1"/>
</dbReference>
<dbReference type="Pfam" id="PF00512">
    <property type="entry name" value="HisKA"/>
    <property type="match status" value="1"/>
</dbReference>
<dbReference type="PROSITE" id="PS50112">
    <property type="entry name" value="PAS"/>
    <property type="match status" value="1"/>
</dbReference>
<evidence type="ECO:0000256" key="3">
    <source>
        <dbReference type="ARBA" id="ARBA00022553"/>
    </source>
</evidence>
<dbReference type="OrthoDB" id="9809670at2"/>
<dbReference type="InterPro" id="IPR013783">
    <property type="entry name" value="Ig-like_fold"/>
</dbReference>
<dbReference type="SMART" id="SM00387">
    <property type="entry name" value="HATPase_c"/>
    <property type="match status" value="1"/>
</dbReference>
<evidence type="ECO:0000259" key="9">
    <source>
        <dbReference type="PROSITE" id="PS50113"/>
    </source>
</evidence>
<feature type="coiled-coil region" evidence="6">
    <location>
        <begin position="861"/>
        <end position="888"/>
    </location>
</feature>
<dbReference type="NCBIfam" id="TIGR00229">
    <property type="entry name" value="sensory_box"/>
    <property type="match status" value="1"/>
</dbReference>
<keyword evidence="4" id="KW-0808">Transferase</keyword>